<dbReference type="PANTHER" id="PTHR33540:SF2">
    <property type="entry name" value="TRNA THREONYLCARBAMOYLADENOSINE BIOSYNTHESIS PROTEIN TSAE"/>
    <property type="match status" value="1"/>
</dbReference>
<evidence type="ECO:0000256" key="8">
    <source>
        <dbReference type="ARBA" id="ARBA00022840"/>
    </source>
</evidence>
<dbReference type="GO" id="GO:0002949">
    <property type="term" value="P:tRNA threonylcarbamoyladenosine modification"/>
    <property type="evidence" value="ECO:0007669"/>
    <property type="project" value="InterPro"/>
</dbReference>
<dbReference type="SUPFAM" id="SSF52540">
    <property type="entry name" value="P-loop containing nucleoside triphosphate hydrolases"/>
    <property type="match status" value="1"/>
</dbReference>
<dbReference type="InterPro" id="IPR027417">
    <property type="entry name" value="P-loop_NTPase"/>
</dbReference>
<organism evidence="11 12">
    <name type="scientific">Candidatus Desulfobia pelagia</name>
    <dbReference type="NCBI Taxonomy" id="2841692"/>
    <lineage>
        <taxon>Bacteria</taxon>
        <taxon>Pseudomonadati</taxon>
        <taxon>Thermodesulfobacteriota</taxon>
        <taxon>Desulfobulbia</taxon>
        <taxon>Desulfobulbales</taxon>
        <taxon>Desulfobulbaceae</taxon>
        <taxon>Candidatus Desulfobia</taxon>
    </lineage>
</organism>
<sequence length="159" mass="17479">MPHSTKTQLQLTTLEDTLNLGIHLGGTALPGDIFTLAGDLGAGKTTLTQAIGQGLEVPKECYITSPTFSLLHEYPGRIPLYHMDLYRLGSEDEFIELGFEEYMYGDGLTVIEWPDRLGSLMPLSRLHLELTTVNETSRSVLITGFGDIAERFSSFLPGS</sequence>
<comment type="caution">
    <text evidence="11">The sequence shown here is derived from an EMBL/GenBank/DDBJ whole genome shotgun (WGS) entry which is preliminary data.</text>
</comment>
<evidence type="ECO:0000313" key="11">
    <source>
        <dbReference type="EMBL" id="MBC8317711.1"/>
    </source>
</evidence>
<proteinExistence type="inferred from homology"/>
<name>A0A8J6NBC4_9BACT</name>
<evidence type="ECO:0000256" key="4">
    <source>
        <dbReference type="ARBA" id="ARBA00022490"/>
    </source>
</evidence>
<comment type="similarity">
    <text evidence="2">Belongs to the TsaE family.</text>
</comment>
<dbReference type="NCBIfam" id="TIGR00150">
    <property type="entry name" value="T6A_YjeE"/>
    <property type="match status" value="1"/>
</dbReference>
<evidence type="ECO:0000256" key="5">
    <source>
        <dbReference type="ARBA" id="ARBA00022694"/>
    </source>
</evidence>
<dbReference type="Pfam" id="PF02367">
    <property type="entry name" value="TsaE"/>
    <property type="match status" value="1"/>
</dbReference>
<keyword evidence="9" id="KW-0460">Magnesium</keyword>
<protein>
    <recommendedName>
        <fullName evidence="3">tRNA threonylcarbamoyladenosine biosynthesis protein TsaE</fullName>
    </recommendedName>
    <alternativeName>
        <fullName evidence="10">t(6)A37 threonylcarbamoyladenosine biosynthesis protein TsaE</fullName>
    </alternativeName>
</protein>
<dbReference type="AlphaFoldDB" id="A0A8J6NBC4"/>
<comment type="subcellular location">
    <subcellularLocation>
        <location evidence="1">Cytoplasm</location>
    </subcellularLocation>
</comment>
<dbReference type="GO" id="GO:0005737">
    <property type="term" value="C:cytoplasm"/>
    <property type="evidence" value="ECO:0007669"/>
    <property type="project" value="UniProtKB-SubCell"/>
</dbReference>
<evidence type="ECO:0000256" key="2">
    <source>
        <dbReference type="ARBA" id="ARBA00007599"/>
    </source>
</evidence>
<evidence type="ECO:0000256" key="7">
    <source>
        <dbReference type="ARBA" id="ARBA00022741"/>
    </source>
</evidence>
<dbReference type="GO" id="GO:0005524">
    <property type="term" value="F:ATP binding"/>
    <property type="evidence" value="ECO:0007669"/>
    <property type="project" value="UniProtKB-KW"/>
</dbReference>
<keyword evidence="8" id="KW-0067">ATP-binding</keyword>
<dbReference type="Proteomes" id="UP000614424">
    <property type="component" value="Unassembled WGS sequence"/>
</dbReference>
<accession>A0A8J6NBC4</accession>
<keyword evidence="7" id="KW-0547">Nucleotide-binding</keyword>
<evidence type="ECO:0000256" key="3">
    <source>
        <dbReference type="ARBA" id="ARBA00019010"/>
    </source>
</evidence>
<evidence type="ECO:0000313" key="12">
    <source>
        <dbReference type="Proteomes" id="UP000614424"/>
    </source>
</evidence>
<evidence type="ECO:0000256" key="10">
    <source>
        <dbReference type="ARBA" id="ARBA00032441"/>
    </source>
</evidence>
<dbReference type="Gene3D" id="3.40.50.300">
    <property type="entry name" value="P-loop containing nucleotide triphosphate hydrolases"/>
    <property type="match status" value="1"/>
</dbReference>
<gene>
    <name evidence="11" type="primary">tsaE</name>
    <name evidence="11" type="ORF">H8E41_07370</name>
</gene>
<evidence type="ECO:0000256" key="9">
    <source>
        <dbReference type="ARBA" id="ARBA00022842"/>
    </source>
</evidence>
<keyword evidence="5" id="KW-0819">tRNA processing</keyword>
<dbReference type="PANTHER" id="PTHR33540">
    <property type="entry name" value="TRNA THREONYLCARBAMOYLADENOSINE BIOSYNTHESIS PROTEIN TSAE"/>
    <property type="match status" value="1"/>
</dbReference>
<dbReference type="InterPro" id="IPR003442">
    <property type="entry name" value="T6A_TsaE"/>
</dbReference>
<dbReference type="GO" id="GO:0046872">
    <property type="term" value="F:metal ion binding"/>
    <property type="evidence" value="ECO:0007669"/>
    <property type="project" value="UniProtKB-KW"/>
</dbReference>
<keyword evidence="4" id="KW-0963">Cytoplasm</keyword>
<reference evidence="11 12" key="1">
    <citation type="submission" date="2020-08" db="EMBL/GenBank/DDBJ databases">
        <title>Bridging the membrane lipid divide: bacteria of the FCB group superphylum have the potential to synthesize archaeal ether lipids.</title>
        <authorList>
            <person name="Villanueva L."/>
            <person name="Von Meijenfeldt F.A.B."/>
            <person name="Westbye A.B."/>
            <person name="Yadav S."/>
            <person name="Hopmans E.C."/>
            <person name="Dutilh B.E."/>
            <person name="Sinninghe Damste J.S."/>
        </authorList>
    </citation>
    <scope>NUCLEOTIDE SEQUENCE [LARGE SCALE GENOMIC DNA]</scope>
    <source>
        <strain evidence="11">NIOZ-UU47</strain>
    </source>
</reference>
<keyword evidence="6" id="KW-0479">Metal-binding</keyword>
<evidence type="ECO:0000256" key="6">
    <source>
        <dbReference type="ARBA" id="ARBA00022723"/>
    </source>
</evidence>
<dbReference type="EMBL" id="JACNJZ010000100">
    <property type="protein sequence ID" value="MBC8317711.1"/>
    <property type="molecule type" value="Genomic_DNA"/>
</dbReference>
<evidence type="ECO:0000256" key="1">
    <source>
        <dbReference type="ARBA" id="ARBA00004496"/>
    </source>
</evidence>